<dbReference type="PROSITE" id="PS51635">
    <property type="entry name" value="PNPLA"/>
    <property type="match status" value="1"/>
</dbReference>
<dbReference type="Proteomes" id="UP000309618">
    <property type="component" value="Unassembled WGS sequence"/>
</dbReference>
<dbReference type="Pfam" id="PF01734">
    <property type="entry name" value="Patatin"/>
    <property type="match status" value="1"/>
</dbReference>
<feature type="active site" description="Nucleophile" evidence="4">
    <location>
        <position position="44"/>
    </location>
</feature>
<dbReference type="AlphaFoldDB" id="A0A165SDP8"/>
<keyword evidence="3 4" id="KW-0443">Lipid metabolism</keyword>
<accession>A0A165SDP8</accession>
<dbReference type="PANTHER" id="PTHR14226">
    <property type="entry name" value="NEUROPATHY TARGET ESTERASE/SWISS CHEESE D.MELANOGASTER"/>
    <property type="match status" value="1"/>
</dbReference>
<feature type="active site" description="Proton acceptor" evidence="4">
    <location>
        <position position="163"/>
    </location>
</feature>
<evidence type="ECO:0000313" key="8">
    <source>
        <dbReference type="EMBL" id="MCR4450119.1"/>
    </source>
</evidence>
<dbReference type="GO" id="GO:0016042">
    <property type="term" value="P:lipid catabolic process"/>
    <property type="evidence" value="ECO:0007669"/>
    <property type="project" value="UniProtKB-UniRule"/>
</dbReference>
<reference evidence="11" key="2">
    <citation type="submission" date="2017-10" db="EMBL/GenBank/DDBJ databases">
        <authorList>
            <person name="Colston S.M."/>
            <person name="Graf J."/>
        </authorList>
    </citation>
    <scope>NUCLEOTIDE SEQUENCE</scope>
    <source>
        <strain evidence="11">BAQ071013-135</strain>
    </source>
</reference>
<dbReference type="OMA" id="VACEPYV"/>
<dbReference type="InterPro" id="IPR037483">
    <property type="entry name" value="YjjU-like"/>
</dbReference>
<feature type="short sequence motif" description="DGA/G" evidence="4">
    <location>
        <begin position="163"/>
        <end position="165"/>
    </location>
</feature>
<evidence type="ECO:0000256" key="2">
    <source>
        <dbReference type="ARBA" id="ARBA00022963"/>
    </source>
</evidence>
<evidence type="ECO:0000313" key="13">
    <source>
        <dbReference type="Proteomes" id="UP000241986"/>
    </source>
</evidence>
<evidence type="ECO:0000313" key="15">
    <source>
        <dbReference type="Proteomes" id="UP000309618"/>
    </source>
</evidence>
<keyword evidence="2 4" id="KW-0442">Lipid degradation</keyword>
<dbReference type="RefSeq" id="WP_005333746.1">
    <property type="nucleotide sequence ID" value="NZ_AP022281.1"/>
</dbReference>
<reference evidence="9 13" key="3">
    <citation type="submission" date="2018-03" db="EMBL/GenBank/DDBJ databases">
        <title>Aeromonas veronii whole genome sequencing and analysis.</title>
        <authorList>
            <person name="Xie H."/>
            <person name="Liu T."/>
            <person name="Wang K."/>
        </authorList>
    </citation>
    <scope>NUCLEOTIDE SEQUENCE [LARGE SCALE GENOMIC DNA]</scope>
    <source>
        <strain evidence="9 13">XH.VA.1</strain>
    </source>
</reference>
<dbReference type="Proteomes" id="UP000267614">
    <property type="component" value="Chromosome"/>
</dbReference>
<dbReference type="EMBL" id="PZKL01000046">
    <property type="protein sequence ID" value="PTH78818.1"/>
    <property type="molecule type" value="Genomic_DNA"/>
</dbReference>
<sequence length="280" mass="31089">MNKNASPSALVVEGGAMRGIFASGVLDAFIEHDYRPFDFAIGVSAGATNLLAYLASQHGRSHEILTKLACSQQFMDPLRFAKGGNLVDIHWLWNTSCRKYPLDIHAYRETGIPFYAVVTNTLTGKAEYIRVKPENMNEVLPASCAIPLASHEYPEVHGVPMTDGGVADSIPVIEAYRRGARHLTVILSEPLGYRLKPMPFPWMIRTLLKTRPALAQALEQRDRSYNEALDFIANPPEDCQIEVIAPADYFPVSRFTRDINKLEMGYVMGKCAGYQAALLN</sequence>
<keyword evidence="1 4" id="KW-0378">Hydrolase</keyword>
<dbReference type="STRING" id="654.AMS64_11475"/>
<dbReference type="OrthoDB" id="9802424at2"/>
<reference evidence="10 15" key="6">
    <citation type="submission" date="2019-04" db="EMBL/GenBank/DDBJ databases">
        <title>Comparative genomics of Aeromonas veronii strains pathogenic to fish.</title>
        <authorList>
            <person name="Cascarano M.C."/>
            <person name="Smyrli M."/>
            <person name="Katharios P."/>
        </authorList>
    </citation>
    <scope>NUCLEOTIDE SEQUENCE [LARGE SCALE GENOMIC DNA]</scope>
    <source>
        <strain evidence="10 15">XU1</strain>
    </source>
</reference>
<reference evidence="8" key="7">
    <citation type="submission" date="2022-08" db="EMBL/GenBank/DDBJ databases">
        <title>A global survey of hypervirulent Aeromonas hydrophila identified this emerging pathogen in farmed fish in the lower Mekong River basin.</title>
        <authorList>
            <person name="Xu T."/>
            <person name="Rasmussen-Ivey C.R."/>
            <person name="Moen F.S."/>
            <person name="Fernandez Bravo A."/>
            <person name="Lamy B."/>
            <person name="Beaz-Hidalgo R."/>
            <person name="Khan C.D."/>
            <person name="Castro Escarpulli G."/>
            <person name="Yasin I.S.M."/>
            <person name="Figueras M.J."/>
            <person name="Azzam Sayuti M."/>
            <person name="Karim M.M."/>
            <person name="Alam K.M."/>
            <person name="Le T.T.T."/>
            <person name="Thao N.H.P."/>
            <person name="Addo S."/>
            <person name="Duodu S."/>
            <person name="Ali S."/>
            <person name="Mey S."/>
            <person name="Somony T."/>
            <person name="Liles M.R."/>
        </authorList>
    </citation>
    <scope>NUCLEOTIDE SEQUENCE</scope>
    <source>
        <strain evidence="8">0.14</strain>
    </source>
</reference>
<dbReference type="PANTHER" id="PTHR14226:SF25">
    <property type="entry name" value="PHOSPHOESTERASE"/>
    <property type="match status" value="1"/>
</dbReference>
<protein>
    <submittedName>
        <fullName evidence="10">Patatin family protein</fullName>
    </submittedName>
</protein>
<dbReference type="InterPro" id="IPR016035">
    <property type="entry name" value="Acyl_Trfase/lysoPLipase"/>
</dbReference>
<evidence type="ECO:0000313" key="6">
    <source>
        <dbReference type="EMBL" id="ANB51910.1"/>
    </source>
</evidence>
<evidence type="ECO:0000313" key="11">
    <source>
        <dbReference type="EMBL" id="TND55890.1"/>
    </source>
</evidence>
<evidence type="ECO:0000313" key="10">
    <source>
        <dbReference type="EMBL" id="THJ39318.1"/>
    </source>
</evidence>
<evidence type="ECO:0000256" key="1">
    <source>
        <dbReference type="ARBA" id="ARBA00022801"/>
    </source>
</evidence>
<reference evidence="6 12" key="1">
    <citation type="journal article" date="2016" name="J. Clin. Microbiol.">
        <title>Detection and Whole-Genome Sequencing of Carbapenemase-Producing Aeromonas hydrophila Isolates from Routine Perirectal Surveillance Culture.</title>
        <authorList>
            <person name="Hughes H.Y."/>
            <person name="Conlan S.P."/>
            <person name="Lau A.F."/>
            <person name="Dekker J.P."/>
            <person name="Michelin A.V."/>
            <person name="Youn J.H."/>
            <person name="Henderson D.K."/>
            <person name="Frank K.M."/>
            <person name="Segre J.A."/>
            <person name="Palmore T.N."/>
        </authorList>
    </citation>
    <scope>NUCLEOTIDE SEQUENCE [LARGE SCALE GENOMIC DNA]</scope>
    <source>
        <strain evidence="6 12">AVNIH1</strain>
    </source>
</reference>
<dbReference type="CDD" id="cd07208">
    <property type="entry name" value="Pat_hypo_Ecoli_yjju_like"/>
    <property type="match status" value="1"/>
</dbReference>
<dbReference type="InterPro" id="IPR050301">
    <property type="entry name" value="NTE"/>
</dbReference>
<gene>
    <name evidence="11" type="ORF">CF123_04040</name>
    <name evidence="9" type="ORF">DAA48_23415</name>
    <name evidence="10" type="ORF">E8Q35_20670</name>
    <name evidence="7" type="ORF">EFI48_13130</name>
    <name evidence="8" type="ORF">NS965_17170</name>
    <name evidence="6" type="ORF">WM43_04170</name>
</gene>
<dbReference type="InterPro" id="IPR002641">
    <property type="entry name" value="PNPLA_dom"/>
</dbReference>
<name>A0A165SDP8_AERVE</name>
<dbReference type="Proteomes" id="UP000241986">
    <property type="component" value="Unassembled WGS sequence"/>
</dbReference>
<dbReference type="Proteomes" id="UP001204061">
    <property type="component" value="Unassembled WGS sequence"/>
</dbReference>
<evidence type="ECO:0000313" key="12">
    <source>
        <dbReference type="Proteomes" id="UP000076809"/>
    </source>
</evidence>
<dbReference type="Proteomes" id="UP000076809">
    <property type="component" value="Chromosome"/>
</dbReference>
<dbReference type="Proteomes" id="UP000796104">
    <property type="component" value="Unassembled WGS sequence"/>
</dbReference>
<evidence type="ECO:0000313" key="9">
    <source>
        <dbReference type="EMBL" id="PTH78818.1"/>
    </source>
</evidence>
<dbReference type="EMBL" id="CP014774">
    <property type="protein sequence ID" value="ANB51910.1"/>
    <property type="molecule type" value="Genomic_DNA"/>
</dbReference>
<proteinExistence type="predicted"/>
<organism evidence="10 15">
    <name type="scientific">Aeromonas veronii</name>
    <dbReference type="NCBI Taxonomy" id="654"/>
    <lineage>
        <taxon>Bacteria</taxon>
        <taxon>Pseudomonadati</taxon>
        <taxon>Pseudomonadota</taxon>
        <taxon>Gammaproteobacteria</taxon>
        <taxon>Aeromonadales</taxon>
        <taxon>Aeromonadaceae</taxon>
        <taxon>Aeromonas</taxon>
    </lineage>
</organism>
<dbReference type="EMBL" id="JANLFC010000055">
    <property type="protein sequence ID" value="MCR4450119.1"/>
    <property type="molecule type" value="Genomic_DNA"/>
</dbReference>
<dbReference type="Pfam" id="PF19890">
    <property type="entry name" value="DUF6363"/>
    <property type="match status" value="1"/>
</dbReference>
<dbReference type="InterPro" id="IPR045943">
    <property type="entry name" value="DUF6363"/>
</dbReference>
<reference evidence="7 14" key="4">
    <citation type="submission" date="2018-11" db="EMBL/GenBank/DDBJ databases">
        <title>Complete genome sequence of multidrug-resistant Aeromonas veronii strain MS-18-37.</title>
        <authorList>
            <person name="Abdelhamed H."/>
            <person name="Lawrence M."/>
            <person name="Waldbieser G."/>
        </authorList>
    </citation>
    <scope>NUCLEOTIDE SEQUENCE [LARGE SCALE GENOMIC DNA]</scope>
    <source>
        <strain evidence="7 14">MS-18-37</strain>
    </source>
</reference>
<feature type="short sequence motif" description="GXSXG" evidence="4">
    <location>
        <begin position="42"/>
        <end position="46"/>
    </location>
</feature>
<evidence type="ECO:0000259" key="5">
    <source>
        <dbReference type="PROSITE" id="PS51635"/>
    </source>
</evidence>
<evidence type="ECO:0000256" key="4">
    <source>
        <dbReference type="PROSITE-ProRule" id="PRU01161"/>
    </source>
</evidence>
<dbReference type="EMBL" id="PDXJ01000005">
    <property type="protein sequence ID" value="TND55890.1"/>
    <property type="molecule type" value="Genomic_DNA"/>
</dbReference>
<dbReference type="Gene3D" id="3.40.1090.10">
    <property type="entry name" value="Cytosolic phospholipase A2 catalytic domain"/>
    <property type="match status" value="2"/>
</dbReference>
<dbReference type="GeneID" id="58921348"/>
<reference evidence="11" key="5">
    <citation type="journal article" date="2019" name="PLoS ONE">
        <title>Identification and characterization of putative Aeromonas spp. T3SS effectors.</title>
        <authorList>
            <person name="Rangel L.T."/>
            <person name="Marden J."/>
            <person name="Colston S."/>
            <person name="Setubal J.C."/>
            <person name="Graf J."/>
            <person name="Gogarten J.P."/>
        </authorList>
    </citation>
    <scope>NUCLEOTIDE SEQUENCE</scope>
    <source>
        <strain evidence="11">BAQ071013-135</strain>
    </source>
</reference>
<evidence type="ECO:0000313" key="7">
    <source>
        <dbReference type="EMBL" id="AYV37664.1"/>
    </source>
</evidence>
<feature type="domain" description="PNPLA" evidence="5">
    <location>
        <begin position="10"/>
        <end position="176"/>
    </location>
</feature>
<dbReference type="SUPFAM" id="SSF52151">
    <property type="entry name" value="FabD/lysophospholipase-like"/>
    <property type="match status" value="1"/>
</dbReference>
<dbReference type="EMBL" id="SSUX01000022">
    <property type="protein sequence ID" value="THJ39318.1"/>
    <property type="molecule type" value="Genomic_DNA"/>
</dbReference>
<evidence type="ECO:0000256" key="3">
    <source>
        <dbReference type="ARBA" id="ARBA00023098"/>
    </source>
</evidence>
<comment type="caution">
    <text evidence="4">Lacks conserved residue(s) required for the propagation of feature annotation.</text>
</comment>
<dbReference type="EMBL" id="CP033604">
    <property type="protein sequence ID" value="AYV37664.1"/>
    <property type="molecule type" value="Genomic_DNA"/>
</dbReference>
<evidence type="ECO:0000313" key="14">
    <source>
        <dbReference type="Proteomes" id="UP000267614"/>
    </source>
</evidence>
<dbReference type="GO" id="GO:0016787">
    <property type="term" value="F:hydrolase activity"/>
    <property type="evidence" value="ECO:0007669"/>
    <property type="project" value="UniProtKB-UniRule"/>
</dbReference>